<feature type="domain" description="HTH cro/C1-type" evidence="2">
    <location>
        <begin position="20"/>
        <end position="74"/>
    </location>
</feature>
<evidence type="ECO:0000256" key="1">
    <source>
        <dbReference type="ARBA" id="ARBA00023125"/>
    </source>
</evidence>
<dbReference type="GO" id="GO:0005829">
    <property type="term" value="C:cytosol"/>
    <property type="evidence" value="ECO:0007669"/>
    <property type="project" value="TreeGrafter"/>
</dbReference>
<dbReference type="AlphaFoldDB" id="A0A5C1I836"/>
<dbReference type="PROSITE" id="PS50943">
    <property type="entry name" value="HTH_CROC1"/>
    <property type="match status" value="1"/>
</dbReference>
<dbReference type="CDD" id="cd00093">
    <property type="entry name" value="HTH_XRE"/>
    <property type="match status" value="1"/>
</dbReference>
<gene>
    <name evidence="3" type="ORF">DEO27_024145</name>
</gene>
<reference evidence="3" key="1">
    <citation type="submission" date="2019-08" db="EMBL/GenBank/DDBJ databases">
        <title>Comparative genome analysis confer to the adaptation heavy metal polluted environment.</title>
        <authorList>
            <person name="Li Y."/>
        </authorList>
    </citation>
    <scope>NUCLEOTIDE SEQUENCE [LARGE SCALE GENOMIC DNA]</scope>
    <source>
        <strain evidence="3">P1</strain>
    </source>
</reference>
<dbReference type="InterPro" id="IPR001387">
    <property type="entry name" value="Cro/C1-type_HTH"/>
</dbReference>
<dbReference type="EMBL" id="CP043450">
    <property type="protein sequence ID" value="QEM12971.1"/>
    <property type="molecule type" value="Genomic_DNA"/>
</dbReference>
<dbReference type="KEGG" id="mrub:DEO27_024145"/>
<dbReference type="OrthoDB" id="680346at2"/>
<evidence type="ECO:0000259" key="2">
    <source>
        <dbReference type="PROSITE" id="PS50943"/>
    </source>
</evidence>
<evidence type="ECO:0000313" key="4">
    <source>
        <dbReference type="Proteomes" id="UP000251402"/>
    </source>
</evidence>
<dbReference type="GO" id="GO:0003700">
    <property type="term" value="F:DNA-binding transcription factor activity"/>
    <property type="evidence" value="ECO:0007669"/>
    <property type="project" value="TreeGrafter"/>
</dbReference>
<dbReference type="PANTHER" id="PTHR46797:SF1">
    <property type="entry name" value="METHYLPHOSPHONATE SYNTHASE"/>
    <property type="match status" value="1"/>
</dbReference>
<keyword evidence="1" id="KW-0238">DNA-binding</keyword>
<protein>
    <submittedName>
        <fullName evidence="3">Helix-turn-helix transcriptional regulator</fullName>
    </submittedName>
</protein>
<keyword evidence="4" id="KW-1185">Reference proteome</keyword>
<proteinExistence type="predicted"/>
<evidence type="ECO:0000313" key="3">
    <source>
        <dbReference type="EMBL" id="QEM12971.1"/>
    </source>
</evidence>
<dbReference type="Pfam" id="PF01381">
    <property type="entry name" value="HTH_3"/>
    <property type="match status" value="1"/>
</dbReference>
<dbReference type="PANTHER" id="PTHR46797">
    <property type="entry name" value="HTH-TYPE TRANSCRIPTIONAL REGULATOR"/>
    <property type="match status" value="1"/>
</dbReference>
<dbReference type="GO" id="GO:0003677">
    <property type="term" value="F:DNA binding"/>
    <property type="evidence" value="ECO:0007669"/>
    <property type="project" value="UniProtKB-KW"/>
</dbReference>
<dbReference type="Gene3D" id="1.10.260.40">
    <property type="entry name" value="lambda repressor-like DNA-binding domains"/>
    <property type="match status" value="1"/>
</dbReference>
<dbReference type="Proteomes" id="UP000251402">
    <property type="component" value="Chromosome"/>
</dbReference>
<accession>A0A5C1I836</accession>
<dbReference type="InterPro" id="IPR050807">
    <property type="entry name" value="TransReg_Diox_bact_type"/>
</dbReference>
<sequence>MRFFIHLLFICYKHMYGAKIRMIRELRGYSQENIAAKLGMTQASYSRIENNQTKLDTSLLEKLAKELGVSASDIMSAEPVVVNFYGPNHGSAPFGSIGTINVEQKELYEKLLSTKDEEIAHLKLIIESLLSKK</sequence>
<organism evidence="3 4">
    <name type="scientific">Mucilaginibacter rubeus</name>
    <dbReference type="NCBI Taxonomy" id="2027860"/>
    <lineage>
        <taxon>Bacteria</taxon>
        <taxon>Pseudomonadati</taxon>
        <taxon>Bacteroidota</taxon>
        <taxon>Sphingobacteriia</taxon>
        <taxon>Sphingobacteriales</taxon>
        <taxon>Sphingobacteriaceae</taxon>
        <taxon>Mucilaginibacter</taxon>
    </lineage>
</organism>
<dbReference type="SUPFAM" id="SSF47413">
    <property type="entry name" value="lambda repressor-like DNA-binding domains"/>
    <property type="match status" value="1"/>
</dbReference>
<name>A0A5C1I836_9SPHI</name>
<dbReference type="SMART" id="SM00530">
    <property type="entry name" value="HTH_XRE"/>
    <property type="match status" value="1"/>
</dbReference>
<dbReference type="InterPro" id="IPR010982">
    <property type="entry name" value="Lambda_DNA-bd_dom_sf"/>
</dbReference>